<dbReference type="Proteomes" id="UP000494178">
    <property type="component" value="Unassembled WGS sequence"/>
</dbReference>
<dbReference type="Gene3D" id="1.10.10.60">
    <property type="entry name" value="Homeodomain-like"/>
    <property type="match status" value="2"/>
</dbReference>
<dbReference type="InterPro" id="IPR020449">
    <property type="entry name" value="Tscrpt_reg_AraC-type_HTH"/>
</dbReference>
<accession>A0A6F9XU30</accession>
<organism evidence="5">
    <name type="scientific">Ligilactobacillus agilis</name>
    <dbReference type="NCBI Taxonomy" id="1601"/>
    <lineage>
        <taxon>Bacteria</taxon>
        <taxon>Bacillati</taxon>
        <taxon>Bacillota</taxon>
        <taxon>Bacilli</taxon>
        <taxon>Lactobacillales</taxon>
        <taxon>Lactobacillaceae</taxon>
        <taxon>Ligilactobacillus</taxon>
    </lineage>
</organism>
<dbReference type="PRINTS" id="PR00032">
    <property type="entry name" value="HTHARAC"/>
</dbReference>
<evidence type="ECO:0000313" key="5">
    <source>
        <dbReference type="EMBL" id="GET08756.1"/>
    </source>
</evidence>
<dbReference type="GO" id="GO:0003700">
    <property type="term" value="F:DNA-binding transcription factor activity"/>
    <property type="evidence" value="ECO:0007669"/>
    <property type="project" value="InterPro"/>
</dbReference>
<evidence type="ECO:0000259" key="4">
    <source>
        <dbReference type="PROSITE" id="PS01124"/>
    </source>
</evidence>
<keyword evidence="3" id="KW-0804">Transcription</keyword>
<keyword evidence="2" id="KW-0238">DNA-binding</keyword>
<dbReference type="SUPFAM" id="SSF46689">
    <property type="entry name" value="Homeodomain-like"/>
    <property type="match status" value="2"/>
</dbReference>
<dbReference type="InterPro" id="IPR018060">
    <property type="entry name" value="HTH_AraC"/>
</dbReference>
<dbReference type="EMBL" id="BLAN01000086">
    <property type="protein sequence ID" value="GET08756.1"/>
    <property type="molecule type" value="Genomic_DNA"/>
</dbReference>
<dbReference type="Pfam" id="PF12833">
    <property type="entry name" value="HTH_18"/>
    <property type="match status" value="1"/>
</dbReference>
<gene>
    <name evidence="5" type="ORF">SY111_13800</name>
</gene>
<dbReference type="PANTHER" id="PTHR43280:SF31">
    <property type="entry name" value="TRANSCRIPTIONAL REGULATORY PROTEIN"/>
    <property type="match status" value="1"/>
</dbReference>
<evidence type="ECO:0000256" key="2">
    <source>
        <dbReference type="ARBA" id="ARBA00023125"/>
    </source>
</evidence>
<protein>
    <recommendedName>
        <fullName evidence="4">HTH araC/xylS-type domain-containing protein</fullName>
    </recommendedName>
</protein>
<feature type="domain" description="HTH araC/xylS-type" evidence="4">
    <location>
        <begin position="267"/>
        <end position="365"/>
    </location>
</feature>
<dbReference type="PANTHER" id="PTHR43280">
    <property type="entry name" value="ARAC-FAMILY TRANSCRIPTIONAL REGULATOR"/>
    <property type="match status" value="1"/>
</dbReference>
<proteinExistence type="predicted"/>
<comment type="caution">
    <text evidence="5">The sequence shown here is derived from an EMBL/GenBank/DDBJ whole genome shotgun (WGS) entry which is preliminary data.</text>
</comment>
<evidence type="ECO:0000256" key="3">
    <source>
        <dbReference type="ARBA" id="ARBA00023163"/>
    </source>
</evidence>
<sequence length="369" mass="42615">MNFKDLALFHEATNLNLYVFDQTKKLVTKATAPLAPDFKPEYLKQLITITAEDVRLLLSSNTGILGYFLYQNHFIVGWTTNYNLQGNGNYESRAPLLNLRQFQAQIKLLYRLFYPKTPQLKQDYLEIRNETTSYVNKESDKQINKYSRYQGFLAEQDMLAAVSDGDLKKYTENYRHFMHLGIFGTLSENQLRSKKNLTIASTTLFTRAAIRGGMPAKDAYALSDTIIRNAEEEHSIANVYEYTRVIGEMFLRRVQQAKRKNIPSIVYQAQEYIYSNLAEIHTVAEIATYLGISKSYLMHLFKATTNQGIMSFVTKLKVDEAKHQLIFSNEPLAEIAYNLGFKNQGQFSRTFKQQTGISPLEFRKQMRVN</sequence>
<dbReference type="AlphaFoldDB" id="A0A6F9XU30"/>
<name>A0A6F9XU30_9LACO</name>
<dbReference type="InterPro" id="IPR018062">
    <property type="entry name" value="HTH_AraC-typ_CS"/>
</dbReference>
<dbReference type="PROSITE" id="PS01124">
    <property type="entry name" value="HTH_ARAC_FAMILY_2"/>
    <property type="match status" value="1"/>
</dbReference>
<dbReference type="InterPro" id="IPR009057">
    <property type="entry name" value="Homeodomain-like_sf"/>
</dbReference>
<dbReference type="GO" id="GO:0043565">
    <property type="term" value="F:sequence-specific DNA binding"/>
    <property type="evidence" value="ECO:0007669"/>
    <property type="project" value="InterPro"/>
</dbReference>
<dbReference type="PROSITE" id="PS00041">
    <property type="entry name" value="HTH_ARAC_FAMILY_1"/>
    <property type="match status" value="1"/>
</dbReference>
<evidence type="ECO:0000256" key="1">
    <source>
        <dbReference type="ARBA" id="ARBA00023015"/>
    </source>
</evidence>
<dbReference type="RefSeq" id="WP_172586153.1">
    <property type="nucleotide sequence ID" value="NZ_BLAN01000086.1"/>
</dbReference>
<dbReference type="SMART" id="SM00342">
    <property type="entry name" value="HTH_ARAC"/>
    <property type="match status" value="1"/>
</dbReference>
<keyword evidence="1" id="KW-0805">Transcription regulation</keyword>
<reference evidence="5" key="1">
    <citation type="submission" date="2019-10" db="EMBL/GenBank/DDBJ databases">
        <title>Lactobacillus agilis SY111 Whole Genome Sequencing Project.</title>
        <authorList>
            <person name="Suzuki S."/>
            <person name="Endo A."/>
            <person name="Maeno S."/>
            <person name="Shiwa Y."/>
            <person name="Matsutani M."/>
            <person name="Kajikawa A."/>
        </authorList>
    </citation>
    <scope>NUCLEOTIDE SEQUENCE</scope>
    <source>
        <strain evidence="5">SY111</strain>
    </source>
</reference>